<organism evidence="2 3">
    <name type="scientific">Varroa destructor</name>
    <name type="common">Honeybee mite</name>
    <dbReference type="NCBI Taxonomy" id="109461"/>
    <lineage>
        <taxon>Eukaryota</taxon>
        <taxon>Metazoa</taxon>
        <taxon>Ecdysozoa</taxon>
        <taxon>Arthropoda</taxon>
        <taxon>Chelicerata</taxon>
        <taxon>Arachnida</taxon>
        <taxon>Acari</taxon>
        <taxon>Parasitiformes</taxon>
        <taxon>Mesostigmata</taxon>
        <taxon>Gamasina</taxon>
        <taxon>Dermanyssoidea</taxon>
        <taxon>Varroidae</taxon>
        <taxon>Varroa</taxon>
    </lineage>
</organism>
<dbReference type="InterPro" id="IPR019351">
    <property type="entry name" value="DUF2039"/>
</dbReference>
<accession>A0A7M7JB76</accession>
<dbReference type="GeneID" id="111243143"/>
<dbReference type="RefSeq" id="XP_022644000.1">
    <property type="nucleotide sequence ID" value="XM_022788265.1"/>
</dbReference>
<dbReference type="InParanoid" id="A0A7M7JB76"/>
<protein>
    <submittedName>
        <fullName evidence="2">Uncharacterized protein</fullName>
    </submittedName>
</protein>
<sequence>MSTANAKRSRAQKHQNTFAFRTGLYGLTRQQKAVQDLQISGVCARCKDILQWKIKYGKYKPLTVASRCTKCEQKNVKKAYHQLCQLCALKCNLCPKCVKTPPIAESTDGTDYQNSEASFNG</sequence>
<reference evidence="2" key="1">
    <citation type="submission" date="2021-01" db="UniProtKB">
        <authorList>
            <consortium name="EnsemblMetazoa"/>
        </authorList>
    </citation>
    <scope>IDENTIFICATION</scope>
</reference>
<name>A0A7M7JB76_VARDE</name>
<dbReference type="AlphaFoldDB" id="A0A7M7JB76"/>
<evidence type="ECO:0000313" key="2">
    <source>
        <dbReference type="EnsemblMetazoa" id="XP_022644000"/>
    </source>
</evidence>
<dbReference type="KEGG" id="vde:111243143"/>
<dbReference type="Proteomes" id="UP000594260">
    <property type="component" value="Unplaced"/>
</dbReference>
<evidence type="ECO:0000313" key="3">
    <source>
        <dbReference type="Proteomes" id="UP000594260"/>
    </source>
</evidence>
<dbReference type="Pfam" id="PF10217">
    <property type="entry name" value="DUF2039"/>
    <property type="match status" value="1"/>
</dbReference>
<feature type="compositionally biased region" description="Polar residues" evidence="1">
    <location>
        <begin position="107"/>
        <end position="121"/>
    </location>
</feature>
<proteinExistence type="predicted"/>
<dbReference type="OrthoDB" id="250548at2759"/>
<evidence type="ECO:0000256" key="1">
    <source>
        <dbReference type="SAM" id="MobiDB-lite"/>
    </source>
</evidence>
<dbReference type="OMA" id="CLERNIM"/>
<feature type="region of interest" description="Disordered" evidence="1">
    <location>
        <begin position="102"/>
        <end position="121"/>
    </location>
</feature>
<dbReference type="EnsemblMetazoa" id="XM_022788265">
    <property type="protein sequence ID" value="XP_022644000"/>
    <property type="gene ID" value="LOC111243143"/>
</dbReference>
<dbReference type="PANTHER" id="PTHR22876:SF5">
    <property type="entry name" value="CHROMOSOME 9 OPEN READING FRAME 85"/>
    <property type="match status" value="1"/>
</dbReference>
<dbReference type="PANTHER" id="PTHR22876">
    <property type="entry name" value="ZGC:101016"/>
    <property type="match status" value="1"/>
</dbReference>
<keyword evidence="3" id="KW-1185">Reference proteome</keyword>